<reference evidence="5 6" key="6">
    <citation type="journal article" date="1999" name="J. Gen. Virol.">
        <title>The rat cytomegalovirus R32 gene encodes a virion-associated protein that elicits a strong humoral immune response in infected rats.</title>
        <authorList>
            <person name="Beuken E."/>
            <person name="Grauls G."/>
            <person name="Bruggeman C.A."/>
            <person name="Vink C."/>
        </authorList>
    </citation>
    <scope>NUCLEOTIDE SEQUENCE [LARGE SCALE GENOMIC DNA]</scope>
    <source>
        <strain evidence="5 6">Maastricht</strain>
    </source>
</reference>
<gene>
    <name evidence="5" type="primary">R72</name>
</gene>
<evidence type="ECO:0000313" key="6">
    <source>
        <dbReference type="Proteomes" id="UP000008288"/>
    </source>
</evidence>
<reference evidence="5 6" key="10">
    <citation type="journal article" date="2000" name="Virus Res.">
        <title>Rat cytomegalovirus R89 is a highly conserved gene which expresses a spliced transcript.</title>
        <authorList>
            <person name="Gruijthuijsen Y.K."/>
            <person name="Beuken E."/>
            <person name="Bruggeman C.A."/>
            <person name="Vink C."/>
        </authorList>
    </citation>
    <scope>NUCLEOTIDE SEQUENCE [LARGE SCALE GENOMIC DNA]</scope>
    <source>
        <strain evidence="5 6">Maastricht</strain>
    </source>
</reference>
<evidence type="ECO:0000256" key="1">
    <source>
        <dbReference type="ARBA" id="ARBA00022801"/>
    </source>
</evidence>
<dbReference type="HAMAP" id="MF_04031">
    <property type="entry name" value="HSV_DUT"/>
    <property type="match status" value="1"/>
</dbReference>
<reference evidence="5 6" key="9">
    <citation type="journal article" date="2000" name="J. Virol.">
        <title>Complete DNA sequence of the rat cytomegalovirus genome.</title>
        <authorList>
            <person name="Vink C."/>
            <person name="Beuken E."/>
            <person name="Bruggeman C.A."/>
        </authorList>
    </citation>
    <scope>NUCLEOTIDE SEQUENCE [LARGE SCALE GENOMIC DNA]</scope>
    <source>
        <strain evidence="5 6">Maastricht</strain>
    </source>
</reference>
<reference evidence="5 6" key="7">
    <citation type="journal article" date="1999" name="J. Virol.">
        <title>Deletion of the R78 G protein-coupled receptor gene from rat cytomegalovirus results in an attenuated, syncytium-inducing mutant strain.</title>
        <authorList>
            <person name="Beisser P.S."/>
            <person name="Grauls G."/>
            <person name="Bruggeman C.A."/>
            <person name="Vink C."/>
        </authorList>
    </citation>
    <scope>NUCLEOTIDE SEQUENCE [LARGE SCALE GENOMIC DNA]</scope>
    <source>
        <strain evidence="5 6">Maastricht</strain>
    </source>
</reference>
<proteinExistence type="inferred from homology"/>
<feature type="compositionally biased region" description="Basic and acidic residues" evidence="3">
    <location>
        <begin position="14"/>
        <end position="26"/>
    </location>
</feature>
<sequence>MAGVLQGRASETTKMSERGECQRPPTHEMLDENCVVRQQHVSLFLNRFFSPDARESAAGDAGDPDAALRTCRSALAIAPKTKSAADGAPPPQEKTEIHFQTYGSDFRADILRDRIRVTNTRLLRLTRRSRTLALGVKAEIPEAFFGLTNCPHPPGCVCIADILPSGPTDVRAQLINTTPNPLEIPAGALQVYIHFLPKHAPEPWQTLNLPAPHPTEKFFEIRTQRSLRFEPRATKYLTFEVEHFCPKKTSSALILQCRYMSFKKLLVDPTTWAPNCPPMIKLVNASQTTLRIAAGETLAKVMFTAPGISPYAASLTSTVDSLNVPRVAVSLTRIPQDKTKHQDNPFR</sequence>
<dbReference type="KEGG" id="vg:940336"/>
<dbReference type="InterPro" id="IPR034745">
    <property type="entry name" value="HSV_DUT"/>
</dbReference>
<dbReference type="Proteomes" id="UP000008288">
    <property type="component" value="Segment"/>
</dbReference>
<dbReference type="RefSeq" id="NP_064172.1">
    <property type="nucleotide sequence ID" value="NC_002512.2"/>
</dbReference>
<reference evidence="5 6" key="1">
    <citation type="journal article" date="1996" name="J. Gen. Virol.">
        <title>Cloning and sequence analysis of the genes encoding DNA polymerase, glycoprotein B, ICP18.5 and major DNA-binding protein of rat cytomegalovirus.</title>
        <authorList>
            <person name="Beuken E."/>
            <person name="Slobbe R."/>
            <person name="Bruggeman C.A."/>
            <person name="Vink C."/>
        </authorList>
    </citation>
    <scope>NUCLEOTIDE SEQUENCE [LARGE SCALE GENOMIC DNA]</scope>
    <source>
        <strain evidence="5 6">Maastricht</strain>
    </source>
</reference>
<keyword evidence="2" id="KW-0546">Nucleotide metabolism</keyword>
<keyword evidence="1" id="KW-0378">Hydrolase</keyword>
<reference evidence="5 6" key="8">
    <citation type="journal article" date="2000" name="J. Virol.">
        <title>The r144 major histocompatibility complex class I-like gene of rat cytomegalovirus is dispensable for both acute and long-term infection in the immunocompromised host.</title>
        <authorList>
            <person name="Beisser P.S."/>
            <person name="Kloover J.S."/>
            <person name="Grauls G.E."/>
            <person name="Blok M.J."/>
            <person name="Bruggeman C.A."/>
            <person name="Vink C."/>
        </authorList>
    </citation>
    <scope>NUCLEOTIDE SEQUENCE [LARGE SCALE GENOMIC DNA]</scope>
    <source>
        <strain evidence="5 6">Maastricht</strain>
    </source>
</reference>
<protein>
    <submittedName>
        <fullName evidence="5">PR72</fullName>
    </submittedName>
</protein>
<reference evidence="5 6" key="3">
    <citation type="journal article" date="1997" name="J. Gen. Virol.">
        <title>Cloning and functional characterization of the origin of lytic-phase DNA replication of rat cytomegalovirus.</title>
        <authorList>
            <person name="Vink C."/>
            <person name="Beuken E."/>
            <person name="Bruggeman C.A."/>
        </authorList>
    </citation>
    <scope>NUCLEOTIDE SEQUENCE [LARGE SCALE GENOMIC DNA]</scope>
    <source>
        <strain evidence="5 6">Maastricht</strain>
    </source>
</reference>
<feature type="domain" description="dUTPase-like" evidence="4">
    <location>
        <begin position="219"/>
        <end position="305"/>
    </location>
</feature>
<organism evidence="5 6">
    <name type="scientific">Rat cytomegalovirus (strain Maastricht)</name>
    <dbReference type="NCBI Taxonomy" id="79700"/>
    <lineage>
        <taxon>Viruses</taxon>
        <taxon>Duplodnaviria</taxon>
        <taxon>Heunggongvirae</taxon>
        <taxon>Peploviricota</taxon>
        <taxon>Herviviricetes</taxon>
        <taxon>Herpesvirales</taxon>
        <taxon>Orthoherpesviridae</taxon>
        <taxon>Betaherpesvirinae</taxon>
        <taxon>Muromegalovirus</taxon>
        <taxon>Muromegalovirus muridbeta2</taxon>
        <taxon>Murid betaherpesvirus 2</taxon>
    </lineage>
</organism>
<reference evidence="5 6" key="5">
    <citation type="journal article" date="1998" name="Virology">
        <title>The Maastricht strain and England strain of rat cytomegalovirus represent different betaherpesvirus species rather than strains.</title>
        <authorList>
            <person name="Beisser P.S."/>
            <person name="Kaptein S.J."/>
            <person name="Beuken E."/>
            <person name="Bruggeman C.A."/>
            <person name="Vink C."/>
        </authorList>
    </citation>
    <scope>NUCLEOTIDE SEQUENCE [LARGE SCALE GENOMIC DNA]</scope>
    <source>
        <strain evidence="5 6">Maastricht</strain>
    </source>
</reference>
<reference evidence="5 6" key="2">
    <citation type="journal article" date="1996" name="J. Virol.">
        <title>Structure of the rat cytomegalovirus genome termini.</title>
        <authorList>
            <person name="Vink C."/>
            <person name="Beuken E."/>
            <person name="Bruggeman C.A."/>
        </authorList>
    </citation>
    <scope>NUCLEOTIDE SEQUENCE [LARGE SCALE GENOMIC DNA]</scope>
    <source>
        <strain evidence="5 6">Maastricht</strain>
    </source>
</reference>
<organismHost>
    <name type="scientific">Rattus</name>
    <name type="common">rats</name>
    <dbReference type="NCBI Taxonomy" id="10114"/>
</organismHost>
<dbReference type="GO" id="GO:0046080">
    <property type="term" value="P:dUTP metabolic process"/>
    <property type="evidence" value="ECO:0007669"/>
    <property type="project" value="InterPro"/>
</dbReference>
<name>Q9DWC8_RCMVM</name>
<feature type="region of interest" description="Disordered" evidence="3">
    <location>
        <begin position="1"/>
        <end position="26"/>
    </location>
</feature>
<reference evidence="5 6" key="4">
    <citation type="journal article" date="1998" name="J. Virol.">
        <title>The R33 G protein-coupled receptor gene of rat cytomegalovirus plays an essential role in the pathogenesis of viral infection.</title>
        <authorList>
            <person name="Beisser P.S."/>
            <person name="Vink C."/>
            <person name="Van Dam J.G."/>
            <person name="Grauls G."/>
            <person name="Vanherle S.J."/>
            <person name="Bruggeman C.A."/>
        </authorList>
    </citation>
    <scope>NUCLEOTIDE SEQUENCE [LARGE SCALE GENOMIC DNA]</scope>
    <source>
        <strain evidence="5 6">Maastricht</strain>
    </source>
</reference>
<evidence type="ECO:0000256" key="2">
    <source>
        <dbReference type="ARBA" id="ARBA00023080"/>
    </source>
</evidence>
<keyword evidence="6" id="KW-1185">Reference proteome</keyword>
<evidence type="ECO:0000313" key="5">
    <source>
        <dbReference type="EMBL" id="AAF99162.1"/>
    </source>
</evidence>
<dbReference type="OrthoDB" id="15539at10239"/>
<dbReference type="Pfam" id="PF00692">
    <property type="entry name" value="dUTPase"/>
    <property type="match status" value="1"/>
</dbReference>
<dbReference type="GeneID" id="940336"/>
<evidence type="ECO:0000259" key="4">
    <source>
        <dbReference type="Pfam" id="PF00692"/>
    </source>
</evidence>
<evidence type="ECO:0000256" key="3">
    <source>
        <dbReference type="SAM" id="MobiDB-lite"/>
    </source>
</evidence>
<dbReference type="InterPro" id="IPR029054">
    <property type="entry name" value="dUTPase-like"/>
</dbReference>
<dbReference type="EMBL" id="AF232689">
    <property type="protein sequence ID" value="AAF99162.1"/>
    <property type="molecule type" value="Genomic_DNA"/>
</dbReference>
<dbReference type="GO" id="GO:0004170">
    <property type="term" value="F:dUTP diphosphatase activity"/>
    <property type="evidence" value="ECO:0007669"/>
    <property type="project" value="InterPro"/>
</dbReference>
<accession>Q9DWC8</accession>